<keyword evidence="1" id="KW-0732">Signal</keyword>
<evidence type="ECO:0000256" key="1">
    <source>
        <dbReference type="SAM" id="SignalP"/>
    </source>
</evidence>
<dbReference type="GO" id="GO:0016740">
    <property type="term" value="F:transferase activity"/>
    <property type="evidence" value="ECO:0007669"/>
    <property type="project" value="UniProtKB-KW"/>
</dbReference>
<comment type="caution">
    <text evidence="3">The sequence shown here is derived from an EMBL/GenBank/DDBJ whole genome shotgun (WGS) entry which is preliminary data.</text>
</comment>
<name>A0A562T758_CHIJA</name>
<dbReference type="AlphaFoldDB" id="A0A562T758"/>
<evidence type="ECO:0000313" key="3">
    <source>
        <dbReference type="EMBL" id="TWI89074.1"/>
    </source>
</evidence>
<keyword evidence="3" id="KW-0315">Glutamine amidotransferase</keyword>
<keyword evidence="3" id="KW-0808">Transferase</keyword>
<reference evidence="3 4" key="1">
    <citation type="journal article" date="2013" name="Stand. Genomic Sci.">
        <title>Genomic Encyclopedia of Type Strains, Phase I: The one thousand microbial genomes (KMG-I) project.</title>
        <authorList>
            <person name="Kyrpides N.C."/>
            <person name="Woyke T."/>
            <person name="Eisen J.A."/>
            <person name="Garrity G."/>
            <person name="Lilburn T.G."/>
            <person name="Beck B.J."/>
            <person name="Whitman W.B."/>
            <person name="Hugenholtz P."/>
            <person name="Klenk H.P."/>
        </authorList>
    </citation>
    <scope>NUCLEOTIDE SEQUENCE [LARGE SCALE GENOMIC DNA]</scope>
    <source>
        <strain evidence="3 4">DSM 13484</strain>
    </source>
</reference>
<dbReference type="OrthoDB" id="9816308at2"/>
<protein>
    <submittedName>
        <fullName evidence="3">Type 1 glutamine amidotransferase</fullName>
    </submittedName>
</protein>
<evidence type="ECO:0000313" key="4">
    <source>
        <dbReference type="Proteomes" id="UP000316778"/>
    </source>
</evidence>
<dbReference type="Gene3D" id="3.40.50.880">
    <property type="match status" value="1"/>
</dbReference>
<feature type="signal peptide" evidence="1">
    <location>
        <begin position="1"/>
        <end position="16"/>
    </location>
</feature>
<dbReference type="SUPFAM" id="SSF52317">
    <property type="entry name" value="Class I glutamine amidotransferase-like"/>
    <property type="match status" value="1"/>
</dbReference>
<dbReference type="Pfam" id="PF06283">
    <property type="entry name" value="ThuA"/>
    <property type="match status" value="1"/>
</dbReference>
<dbReference type="PANTHER" id="PTHR40469:SF2">
    <property type="entry name" value="GALACTOSE-BINDING DOMAIN-LIKE SUPERFAMILY PROTEIN"/>
    <property type="match status" value="1"/>
</dbReference>
<accession>A0A562T758</accession>
<dbReference type="PANTHER" id="PTHR40469">
    <property type="entry name" value="SECRETED GLYCOSYL HYDROLASE"/>
    <property type="match status" value="1"/>
</dbReference>
<sequence>MKDLLAWILLCFVCSAASPLPGPPVNWKKVRVLVYTKNGKGYVHKNIPAAVAGIRHLGQQYGFRVDVSDTPADFTDANLRQYNAIIFANTNNDVFNTDAQKVALMRFVQAGGGIVGIHSAVGTERRWPWFKRMMGATFVRHPPFQPLKEIIVDATHPSTSFLPKVWRCEDECYFVTEMNPDLHVLVVHDLSGIQDNKETPDFYGKVFPSVWCHEFDGGRQWYTALGHEGKVYADPVFQKHILGGLQWVLEKKDKPDYTKARALHPGDPLPY</sequence>
<gene>
    <name evidence="3" type="ORF">LX66_3167</name>
</gene>
<dbReference type="Proteomes" id="UP000316778">
    <property type="component" value="Unassembled WGS sequence"/>
</dbReference>
<organism evidence="3 4">
    <name type="scientific">Chitinophaga japonensis</name>
    <name type="common">Flexibacter japonensis</name>
    <dbReference type="NCBI Taxonomy" id="104662"/>
    <lineage>
        <taxon>Bacteria</taxon>
        <taxon>Pseudomonadati</taxon>
        <taxon>Bacteroidota</taxon>
        <taxon>Chitinophagia</taxon>
        <taxon>Chitinophagales</taxon>
        <taxon>Chitinophagaceae</taxon>
        <taxon>Chitinophaga</taxon>
    </lineage>
</organism>
<dbReference type="EMBL" id="VLLG01000003">
    <property type="protein sequence ID" value="TWI89074.1"/>
    <property type="molecule type" value="Genomic_DNA"/>
</dbReference>
<keyword evidence="4" id="KW-1185">Reference proteome</keyword>
<dbReference type="RefSeq" id="WP_145715139.1">
    <property type="nucleotide sequence ID" value="NZ_BAAAFY010000001.1"/>
</dbReference>
<evidence type="ECO:0000259" key="2">
    <source>
        <dbReference type="Pfam" id="PF06283"/>
    </source>
</evidence>
<feature type="domain" description="ThuA-like" evidence="2">
    <location>
        <begin position="31"/>
        <end position="248"/>
    </location>
</feature>
<dbReference type="InterPro" id="IPR029010">
    <property type="entry name" value="ThuA-like"/>
</dbReference>
<dbReference type="InterPro" id="IPR029062">
    <property type="entry name" value="Class_I_gatase-like"/>
</dbReference>
<feature type="chain" id="PRO_5021883097" evidence="1">
    <location>
        <begin position="17"/>
        <end position="271"/>
    </location>
</feature>
<proteinExistence type="predicted"/>